<sequence>MKAGRGILQIWATVQLLSYDFCISSVAFEWLSDGVMLMSYQIKNTVILLQNIAYRLVITQKNYTEHVIPNILHKNSMSVHKPHTKSFRHCELTHNRNRAEASCTVSEKLILATAAEKTERSRCFLSGLKASLRSASALGSVKISFPIKLNQDQMMLLIRRERSEDAEEWKVNQRETLLAVSRLYHLGMPAQMFPVGANEPPAEQTDSLSDEQQVDTNVSPVRQSDSERLQLTFDLCME</sequence>
<dbReference type="Proteomes" id="UP001314229">
    <property type="component" value="Unassembled WGS sequence"/>
</dbReference>
<name>A0AAV1PLJ0_SCOSC</name>
<feature type="region of interest" description="Disordered" evidence="1">
    <location>
        <begin position="194"/>
        <end position="221"/>
    </location>
</feature>
<comment type="caution">
    <text evidence="2">The sequence shown here is derived from an EMBL/GenBank/DDBJ whole genome shotgun (WGS) entry which is preliminary data.</text>
</comment>
<reference evidence="2 3" key="1">
    <citation type="submission" date="2024-01" db="EMBL/GenBank/DDBJ databases">
        <authorList>
            <person name="Alioto T."/>
            <person name="Alioto T."/>
            <person name="Gomez Garrido J."/>
        </authorList>
    </citation>
    <scope>NUCLEOTIDE SEQUENCE [LARGE SCALE GENOMIC DNA]</scope>
</reference>
<gene>
    <name evidence="2" type="ORF">FSCOSCO3_A035810</name>
</gene>
<dbReference type="AlphaFoldDB" id="A0AAV1PLJ0"/>
<evidence type="ECO:0000313" key="3">
    <source>
        <dbReference type="Proteomes" id="UP001314229"/>
    </source>
</evidence>
<accession>A0AAV1PLJ0</accession>
<dbReference type="EMBL" id="CAWUFR010000210">
    <property type="protein sequence ID" value="CAK6972698.1"/>
    <property type="molecule type" value="Genomic_DNA"/>
</dbReference>
<evidence type="ECO:0000313" key="2">
    <source>
        <dbReference type="EMBL" id="CAK6972698.1"/>
    </source>
</evidence>
<organism evidence="2 3">
    <name type="scientific">Scomber scombrus</name>
    <name type="common">Atlantic mackerel</name>
    <name type="synonym">Scomber vernalis</name>
    <dbReference type="NCBI Taxonomy" id="13677"/>
    <lineage>
        <taxon>Eukaryota</taxon>
        <taxon>Metazoa</taxon>
        <taxon>Chordata</taxon>
        <taxon>Craniata</taxon>
        <taxon>Vertebrata</taxon>
        <taxon>Euteleostomi</taxon>
        <taxon>Actinopterygii</taxon>
        <taxon>Neopterygii</taxon>
        <taxon>Teleostei</taxon>
        <taxon>Neoteleostei</taxon>
        <taxon>Acanthomorphata</taxon>
        <taxon>Pelagiaria</taxon>
        <taxon>Scombriformes</taxon>
        <taxon>Scombridae</taxon>
        <taxon>Scomber</taxon>
    </lineage>
</organism>
<keyword evidence="3" id="KW-1185">Reference proteome</keyword>
<proteinExistence type="predicted"/>
<protein>
    <submittedName>
        <fullName evidence="2">Uncharacterized protein</fullName>
    </submittedName>
</protein>
<evidence type="ECO:0000256" key="1">
    <source>
        <dbReference type="SAM" id="MobiDB-lite"/>
    </source>
</evidence>